<dbReference type="Proteomes" id="UP000707138">
    <property type="component" value="Unassembled WGS sequence"/>
</dbReference>
<evidence type="ECO:0000313" key="2">
    <source>
        <dbReference type="EMBL" id="MBM6913136.1"/>
    </source>
</evidence>
<dbReference type="EMBL" id="JACJLA010000012">
    <property type="protein sequence ID" value="MBM6913136.1"/>
    <property type="molecule type" value="Genomic_DNA"/>
</dbReference>
<name>A0ABS2GG60_9FIRM</name>
<protein>
    <submittedName>
        <fullName evidence="2">Uncharacterized protein</fullName>
    </submittedName>
</protein>
<proteinExistence type="predicted"/>
<accession>A0ABS2GG60</accession>
<organism evidence="2 3">
    <name type="scientific">Veillonella magna</name>
    <dbReference type="NCBI Taxonomy" id="464322"/>
    <lineage>
        <taxon>Bacteria</taxon>
        <taxon>Bacillati</taxon>
        <taxon>Bacillota</taxon>
        <taxon>Negativicutes</taxon>
        <taxon>Veillonellales</taxon>
        <taxon>Veillonellaceae</taxon>
        <taxon>Veillonella</taxon>
    </lineage>
</organism>
<keyword evidence="3" id="KW-1185">Reference proteome</keyword>
<reference evidence="2 3" key="1">
    <citation type="journal article" date="2021" name="Sci. Rep.">
        <title>The distribution of antibiotic resistance genes in chicken gut microbiota commensals.</title>
        <authorList>
            <person name="Juricova H."/>
            <person name="Matiasovicova J."/>
            <person name="Kubasova T."/>
            <person name="Cejkova D."/>
            <person name="Rychlik I."/>
        </authorList>
    </citation>
    <scope>NUCLEOTIDE SEQUENCE [LARGE SCALE GENOMIC DNA]</scope>
    <source>
        <strain evidence="2 3">An537</strain>
    </source>
</reference>
<evidence type="ECO:0000313" key="3">
    <source>
        <dbReference type="Proteomes" id="UP000707138"/>
    </source>
</evidence>
<sequence>MKLGSVLNLLSIVLGSPSRRGETIVLSCDGERLALPVTPHQIDSTMGQNNRTVNIAARGEVLIFGLPKLQTVSFESFFPHPDHEYPFVVGDYKQPAECVQLLKKWKELRQPVRVIIPSLDINLMMAIQEFNPSKRDNTGDIYYSLQLAEYPELVTPSANNPNQVNTTTGLRGRPDAGVRGTQATMVTKAADVLDVAKKAYGKYQHWRRVAESNNLKTLAINNADKLRKLVIKE</sequence>
<feature type="compositionally biased region" description="Polar residues" evidence="1">
    <location>
        <begin position="156"/>
        <end position="169"/>
    </location>
</feature>
<evidence type="ECO:0000256" key="1">
    <source>
        <dbReference type="SAM" id="MobiDB-lite"/>
    </source>
</evidence>
<comment type="caution">
    <text evidence="2">The sequence shown here is derived from an EMBL/GenBank/DDBJ whole genome shotgun (WGS) entry which is preliminary data.</text>
</comment>
<feature type="region of interest" description="Disordered" evidence="1">
    <location>
        <begin position="156"/>
        <end position="177"/>
    </location>
</feature>
<gene>
    <name evidence="2" type="ORF">H6A01_07370</name>
</gene>
<dbReference type="RefSeq" id="WP_205088116.1">
    <property type="nucleotide sequence ID" value="NZ_JACJLA010000012.1"/>
</dbReference>